<dbReference type="InterPro" id="IPR000668">
    <property type="entry name" value="Peptidase_C1A_C"/>
</dbReference>
<name>A0A9N9ZZY0_BEMTA</name>
<reference evidence="3" key="1">
    <citation type="submission" date="2021-12" db="EMBL/GenBank/DDBJ databases">
        <authorList>
            <person name="King R."/>
        </authorList>
    </citation>
    <scope>NUCLEOTIDE SEQUENCE</scope>
</reference>
<feature type="non-terminal residue" evidence="3">
    <location>
        <position position="373"/>
    </location>
</feature>
<accession>A0A9N9ZZY0</accession>
<dbReference type="EMBL" id="OU963871">
    <property type="protein sequence ID" value="CAH0383273.1"/>
    <property type="molecule type" value="Genomic_DNA"/>
</dbReference>
<proteinExistence type="predicted"/>
<dbReference type="Proteomes" id="UP001152759">
    <property type="component" value="Chromosome 10"/>
</dbReference>
<evidence type="ECO:0000313" key="3">
    <source>
        <dbReference type="EMBL" id="CAH0383273.1"/>
    </source>
</evidence>
<keyword evidence="1" id="KW-0732">Signal</keyword>
<feature type="chain" id="PRO_5040289723" description="Peptidase C1A papain C-terminal domain-containing protein" evidence="1">
    <location>
        <begin position="28"/>
        <end position="373"/>
    </location>
</feature>
<dbReference type="InterPro" id="IPR038765">
    <property type="entry name" value="Papain-like_cys_pep_sf"/>
</dbReference>
<protein>
    <recommendedName>
        <fullName evidence="2">Peptidase C1A papain C-terminal domain-containing protein</fullName>
    </recommendedName>
</protein>
<keyword evidence="4" id="KW-1185">Reference proteome</keyword>
<feature type="domain" description="Peptidase C1A papain C-terminal" evidence="2">
    <location>
        <begin position="104"/>
        <end position="368"/>
    </location>
</feature>
<evidence type="ECO:0000256" key="1">
    <source>
        <dbReference type="SAM" id="SignalP"/>
    </source>
</evidence>
<dbReference type="Pfam" id="PF00112">
    <property type="entry name" value="Peptidase_C1"/>
    <property type="match status" value="1"/>
</dbReference>
<evidence type="ECO:0000259" key="2">
    <source>
        <dbReference type="SMART" id="SM00645"/>
    </source>
</evidence>
<sequence>KEFVPIDERVVASIAFLLLALAPRSLGSDSIDELLKKHPTWSFEVENVETFIEKSLREHSLRGLSRELTEKILRDRVRRSLPPGATHIVRKIGDPKWETDPSKVPSEFDVRQKWKDCAPLIEQVEDEGPCLTDTPAVISSVLSDRYCISTNGTYKERFSQEMLLGCAGLCTSDPFIFTTWSYARDYGVATGGIHGSGKGCVPYTYPGCDHKSNYDDVDDFVGHGVKNISECKGQLIFDHDCPNKCTNEKHKTPIDKDRKRLTTFYMTSTNEFSIRNEILAYGPVVTSVVLFSDFLEKPVGIFHATYPRKLLAFDKFFKIIGWGKEGRRYQEEKYWLCVNTWDTWGDKIFKIPRGRNYDFVESTLTAGVFDDID</sequence>
<gene>
    <name evidence="3" type="ORF">BEMITA_LOCUS2734</name>
</gene>
<organism evidence="3 4">
    <name type="scientific">Bemisia tabaci</name>
    <name type="common">Sweetpotato whitefly</name>
    <name type="synonym">Aleurodes tabaci</name>
    <dbReference type="NCBI Taxonomy" id="7038"/>
    <lineage>
        <taxon>Eukaryota</taxon>
        <taxon>Metazoa</taxon>
        <taxon>Ecdysozoa</taxon>
        <taxon>Arthropoda</taxon>
        <taxon>Hexapoda</taxon>
        <taxon>Insecta</taxon>
        <taxon>Pterygota</taxon>
        <taxon>Neoptera</taxon>
        <taxon>Paraneoptera</taxon>
        <taxon>Hemiptera</taxon>
        <taxon>Sternorrhyncha</taxon>
        <taxon>Aleyrodoidea</taxon>
        <taxon>Aleyrodidae</taxon>
        <taxon>Aleyrodinae</taxon>
        <taxon>Bemisia</taxon>
    </lineage>
</organism>
<feature type="signal peptide" evidence="1">
    <location>
        <begin position="1"/>
        <end position="27"/>
    </location>
</feature>
<dbReference type="SUPFAM" id="SSF54001">
    <property type="entry name" value="Cysteine proteinases"/>
    <property type="match status" value="1"/>
</dbReference>
<dbReference type="SMART" id="SM00645">
    <property type="entry name" value="Pept_C1"/>
    <property type="match status" value="1"/>
</dbReference>
<dbReference type="AlphaFoldDB" id="A0A9N9ZZY0"/>
<dbReference type="Gene3D" id="3.90.70.10">
    <property type="entry name" value="Cysteine proteinases"/>
    <property type="match status" value="1"/>
</dbReference>
<evidence type="ECO:0000313" key="4">
    <source>
        <dbReference type="Proteomes" id="UP001152759"/>
    </source>
</evidence>
<dbReference type="GO" id="GO:0006508">
    <property type="term" value="P:proteolysis"/>
    <property type="evidence" value="ECO:0007669"/>
    <property type="project" value="InterPro"/>
</dbReference>
<dbReference type="GO" id="GO:0008234">
    <property type="term" value="F:cysteine-type peptidase activity"/>
    <property type="evidence" value="ECO:0007669"/>
    <property type="project" value="InterPro"/>
</dbReference>